<dbReference type="GO" id="GO:0005524">
    <property type="term" value="F:ATP binding"/>
    <property type="evidence" value="ECO:0007669"/>
    <property type="project" value="UniProtKB-UniRule"/>
</dbReference>
<evidence type="ECO:0000256" key="4">
    <source>
        <dbReference type="ARBA" id="ARBA00022598"/>
    </source>
</evidence>
<dbReference type="CDD" id="cd00861">
    <property type="entry name" value="ProRS_anticodon_short"/>
    <property type="match status" value="1"/>
</dbReference>
<evidence type="ECO:0000256" key="10">
    <source>
        <dbReference type="HAMAP-Rule" id="MF_01569"/>
    </source>
</evidence>
<proteinExistence type="inferred from homology"/>
<evidence type="ECO:0000259" key="11">
    <source>
        <dbReference type="PROSITE" id="PS50862"/>
    </source>
</evidence>
<dbReference type="EMBL" id="PYAV01000001">
    <property type="protein sequence ID" value="PSL51225.1"/>
    <property type="molecule type" value="Genomic_DNA"/>
</dbReference>
<dbReference type="InterPro" id="IPR004154">
    <property type="entry name" value="Anticodon-bd"/>
</dbReference>
<comment type="caution">
    <text evidence="12">The sequence shown here is derived from an EMBL/GenBank/DDBJ whole genome shotgun (WGS) entry which is preliminary data.</text>
</comment>
<dbReference type="NCBIfam" id="TIGR00409">
    <property type="entry name" value="proS_fam_II"/>
    <property type="match status" value="1"/>
</dbReference>
<sequence length="567" mass="63478">MKQQWLFSPTLRDVPAGADIPSHQLMLRAGLIKQNAAGIYSYLPLAKRVLNAIETVVREEMNQANGQEVLMPAAQPAELWQESGRYEDYGPELIRLKDRHERDFVLGPTHEEVVTSLVKDELNSYKKLPALLYQIQTKYRDERRPRFGVMRSREFSMKDAYSFDKDEAGLNESYNRMYEAYENIFRRLGLDFRAVEADSGAIGGTDTHEFMVLSDVGEDTIAYSNASNYAANLEIAAIPDHYEAPKATEALLKKTATPGVKTIEDVAEHFQAPLEKLFKSVLFIIDETPVLAVCLGGHEINDVKLSNLYNTVHVRTATAEETLKHLGVEPGFIGPVHVGDHVEVIADYAVRSVTDGITGANEADTHYEHVDPHRDFSSFIYRDIRLVQAGDPAPDGQGTYQFAKGIEVGHVFKLGTKYSEKLGANFLDENGKSQPLVMGCYGIGVTRLLAAIIEQHHDENGIIWPKKAAPFDLHLVTINPKNEAQYDLGETLYKLLLEAGYDVLHDNRKERPGVKFNDSDLYGLPVRISCGKRSDEGIVEVKPRNEDTVHEIHQNELLAFLEANLNG</sequence>
<dbReference type="InterPro" id="IPR045864">
    <property type="entry name" value="aa-tRNA-synth_II/BPL/LPL"/>
</dbReference>
<feature type="domain" description="Aminoacyl-transfer RNA synthetases class-II family profile" evidence="11">
    <location>
        <begin position="48"/>
        <end position="465"/>
    </location>
</feature>
<dbReference type="AlphaFoldDB" id="A0A2P8HYG4"/>
<dbReference type="InterPro" id="IPR002316">
    <property type="entry name" value="Pro-tRNA-ligase_IIa"/>
</dbReference>
<keyword evidence="5 10" id="KW-0547">Nucleotide-binding</keyword>
<evidence type="ECO:0000256" key="8">
    <source>
        <dbReference type="ARBA" id="ARBA00023146"/>
    </source>
</evidence>
<dbReference type="Pfam" id="PF04073">
    <property type="entry name" value="tRNA_edit"/>
    <property type="match status" value="1"/>
</dbReference>
<organism evidence="12 13">
    <name type="scientific">Salsuginibacillus halophilus</name>
    <dbReference type="NCBI Taxonomy" id="517424"/>
    <lineage>
        <taxon>Bacteria</taxon>
        <taxon>Bacillati</taxon>
        <taxon>Bacillota</taxon>
        <taxon>Bacilli</taxon>
        <taxon>Bacillales</taxon>
        <taxon>Bacillaceae</taxon>
        <taxon>Salsuginibacillus</taxon>
    </lineage>
</organism>
<keyword evidence="4 10" id="KW-0436">Ligase</keyword>
<dbReference type="HAMAP" id="MF_01569">
    <property type="entry name" value="Pro_tRNA_synth_type1"/>
    <property type="match status" value="1"/>
</dbReference>
<dbReference type="GO" id="GO:0016740">
    <property type="term" value="F:transferase activity"/>
    <property type="evidence" value="ECO:0007669"/>
    <property type="project" value="UniProtKB-ARBA"/>
</dbReference>
<dbReference type="InterPro" id="IPR004500">
    <property type="entry name" value="Pro-tRNA-synth_IIa_bac-type"/>
</dbReference>
<protein>
    <recommendedName>
        <fullName evidence="10">Proline--tRNA ligase</fullName>
        <ecNumber evidence="10">6.1.1.15</ecNumber>
    </recommendedName>
    <alternativeName>
        <fullName evidence="10">Prolyl-tRNA synthetase</fullName>
        <shortName evidence="10">ProRS</shortName>
    </alternativeName>
</protein>
<dbReference type="SUPFAM" id="SSF52954">
    <property type="entry name" value="Class II aaRS ABD-related"/>
    <property type="match status" value="1"/>
</dbReference>
<dbReference type="PANTHER" id="PTHR42753">
    <property type="entry name" value="MITOCHONDRIAL RIBOSOME PROTEIN L39/PROLYL-TRNA LIGASE FAMILY MEMBER"/>
    <property type="match status" value="1"/>
</dbReference>
<evidence type="ECO:0000256" key="7">
    <source>
        <dbReference type="ARBA" id="ARBA00022917"/>
    </source>
</evidence>
<keyword evidence="6 10" id="KW-0067">ATP-binding</keyword>
<dbReference type="Proteomes" id="UP000242310">
    <property type="component" value="Unassembled WGS sequence"/>
</dbReference>
<dbReference type="GO" id="GO:0002161">
    <property type="term" value="F:aminoacyl-tRNA deacylase activity"/>
    <property type="evidence" value="ECO:0007669"/>
    <property type="project" value="InterPro"/>
</dbReference>
<gene>
    <name evidence="10" type="primary">proS</name>
    <name evidence="12" type="ORF">B0H94_101135</name>
</gene>
<name>A0A2P8HYG4_9BACI</name>
<dbReference type="NCBIfam" id="NF006625">
    <property type="entry name" value="PRK09194.1"/>
    <property type="match status" value="1"/>
</dbReference>
<dbReference type="GO" id="GO:0006433">
    <property type="term" value="P:prolyl-tRNA aminoacylation"/>
    <property type="evidence" value="ECO:0007669"/>
    <property type="project" value="UniProtKB-UniRule"/>
</dbReference>
<keyword evidence="8 10" id="KW-0030">Aminoacyl-tRNA synthetase</keyword>
<dbReference type="InterPro" id="IPR023717">
    <property type="entry name" value="Pro-tRNA-Synthase_IIa_type1"/>
</dbReference>
<dbReference type="InterPro" id="IPR006195">
    <property type="entry name" value="aa-tRNA-synth_II"/>
</dbReference>
<dbReference type="PANTHER" id="PTHR42753:SF2">
    <property type="entry name" value="PROLINE--TRNA LIGASE"/>
    <property type="match status" value="1"/>
</dbReference>
<comment type="subcellular location">
    <subcellularLocation>
        <location evidence="1 10">Cytoplasm</location>
    </subcellularLocation>
</comment>
<comment type="similarity">
    <text evidence="10">Belongs to the class-II aminoacyl-tRNA synthetase family. ProS type 1 subfamily.</text>
</comment>
<dbReference type="InterPro" id="IPR036754">
    <property type="entry name" value="YbaK/aa-tRNA-synt-asso_dom_sf"/>
</dbReference>
<dbReference type="InterPro" id="IPR002314">
    <property type="entry name" value="aa-tRNA-synt_IIb"/>
</dbReference>
<dbReference type="SUPFAM" id="SSF55826">
    <property type="entry name" value="YbaK/ProRS associated domain"/>
    <property type="match status" value="1"/>
</dbReference>
<dbReference type="InterPro" id="IPR044140">
    <property type="entry name" value="ProRS_anticodon_short"/>
</dbReference>
<keyword evidence="13" id="KW-1185">Reference proteome</keyword>
<evidence type="ECO:0000313" key="13">
    <source>
        <dbReference type="Proteomes" id="UP000242310"/>
    </source>
</evidence>
<evidence type="ECO:0000256" key="5">
    <source>
        <dbReference type="ARBA" id="ARBA00022741"/>
    </source>
</evidence>
<dbReference type="Pfam" id="PF00587">
    <property type="entry name" value="tRNA-synt_2b"/>
    <property type="match status" value="1"/>
</dbReference>
<comment type="catalytic activity">
    <reaction evidence="9 10">
        <text>tRNA(Pro) + L-proline + ATP = L-prolyl-tRNA(Pro) + AMP + diphosphate</text>
        <dbReference type="Rhea" id="RHEA:14305"/>
        <dbReference type="Rhea" id="RHEA-COMP:9700"/>
        <dbReference type="Rhea" id="RHEA-COMP:9702"/>
        <dbReference type="ChEBI" id="CHEBI:30616"/>
        <dbReference type="ChEBI" id="CHEBI:33019"/>
        <dbReference type="ChEBI" id="CHEBI:60039"/>
        <dbReference type="ChEBI" id="CHEBI:78442"/>
        <dbReference type="ChEBI" id="CHEBI:78532"/>
        <dbReference type="ChEBI" id="CHEBI:456215"/>
        <dbReference type="EC" id="6.1.1.15"/>
    </reaction>
</comment>
<dbReference type="FunFam" id="3.30.930.10:FF:000062">
    <property type="entry name" value="Proline--tRNA ligase"/>
    <property type="match status" value="1"/>
</dbReference>
<dbReference type="InterPro" id="IPR050062">
    <property type="entry name" value="Pro-tRNA_synthetase"/>
</dbReference>
<evidence type="ECO:0000256" key="6">
    <source>
        <dbReference type="ARBA" id="ARBA00022840"/>
    </source>
</evidence>
<dbReference type="Pfam" id="PF03129">
    <property type="entry name" value="HGTP_anticodon"/>
    <property type="match status" value="1"/>
</dbReference>
<dbReference type="InterPro" id="IPR007214">
    <property type="entry name" value="YbaK/aa-tRNA-synth-assoc-dom"/>
</dbReference>
<dbReference type="FunFam" id="3.30.930.10:FF:000042">
    <property type="entry name" value="probable proline--tRNA ligase, mitochondrial"/>
    <property type="match status" value="1"/>
</dbReference>
<dbReference type="GO" id="GO:0005829">
    <property type="term" value="C:cytosol"/>
    <property type="evidence" value="ECO:0007669"/>
    <property type="project" value="TreeGrafter"/>
</dbReference>
<keyword evidence="7 10" id="KW-0648">Protein biosynthesis</keyword>
<reference evidence="12 13" key="1">
    <citation type="submission" date="2018-03" db="EMBL/GenBank/DDBJ databases">
        <title>Genomic Encyclopedia of Type Strains, Phase III (KMG-III): the genomes of soil and plant-associated and newly described type strains.</title>
        <authorList>
            <person name="Whitman W."/>
        </authorList>
    </citation>
    <scope>NUCLEOTIDE SEQUENCE [LARGE SCALE GENOMIC DNA]</scope>
    <source>
        <strain evidence="12 13">CGMCC 1.07653</strain>
    </source>
</reference>
<accession>A0A2P8HYG4</accession>
<evidence type="ECO:0000256" key="2">
    <source>
        <dbReference type="ARBA" id="ARBA00011738"/>
    </source>
</evidence>
<keyword evidence="3 10" id="KW-0963">Cytoplasm</keyword>
<dbReference type="InterPro" id="IPR036621">
    <property type="entry name" value="Anticodon-bd_dom_sf"/>
</dbReference>
<evidence type="ECO:0000256" key="3">
    <source>
        <dbReference type="ARBA" id="ARBA00022490"/>
    </source>
</evidence>
<comment type="domain">
    <text evidence="10">Consists of three domains: the N-terminal catalytic domain, the editing domain and the C-terminal anticodon-binding domain.</text>
</comment>
<dbReference type="PRINTS" id="PR01046">
    <property type="entry name" value="TRNASYNTHPRO"/>
</dbReference>
<dbReference type="CDD" id="cd04334">
    <property type="entry name" value="ProRS-INS"/>
    <property type="match status" value="1"/>
</dbReference>
<dbReference type="PROSITE" id="PS50862">
    <property type="entry name" value="AA_TRNA_LIGASE_II"/>
    <property type="match status" value="1"/>
</dbReference>
<dbReference type="Gene3D" id="3.40.50.800">
    <property type="entry name" value="Anticodon-binding domain"/>
    <property type="match status" value="1"/>
</dbReference>
<dbReference type="GO" id="GO:0140096">
    <property type="term" value="F:catalytic activity, acting on a protein"/>
    <property type="evidence" value="ECO:0007669"/>
    <property type="project" value="UniProtKB-ARBA"/>
</dbReference>
<dbReference type="InterPro" id="IPR033730">
    <property type="entry name" value="ProRS_core_prok"/>
</dbReference>
<dbReference type="OrthoDB" id="9809052at2"/>
<evidence type="ECO:0000256" key="1">
    <source>
        <dbReference type="ARBA" id="ARBA00004496"/>
    </source>
</evidence>
<dbReference type="RefSeq" id="WP_106587306.1">
    <property type="nucleotide sequence ID" value="NZ_PYAV01000001.1"/>
</dbReference>
<dbReference type="Gene3D" id="3.30.930.10">
    <property type="entry name" value="Bira Bifunctional Protein, Domain 2"/>
    <property type="match status" value="2"/>
</dbReference>
<comment type="function">
    <text evidence="10">Catalyzes the attachment of proline to tRNA(Pro) in a two-step reaction: proline is first activated by ATP to form Pro-AMP and then transferred to the acceptor end of tRNA(Pro). As ProRS can inadvertently accommodate and process non-cognate amino acids such as alanine and cysteine, to avoid such errors it has two additional distinct editing activities against alanine. One activity is designated as 'pretransfer' editing and involves the tRNA(Pro)-independent hydrolysis of activated Ala-AMP. The other activity is designated 'posttransfer' editing and involves deacylation of mischarged Ala-tRNA(Pro). The misacylated Cys-tRNA(Pro) is not edited by ProRS.</text>
</comment>
<evidence type="ECO:0000313" key="12">
    <source>
        <dbReference type="EMBL" id="PSL51225.1"/>
    </source>
</evidence>
<dbReference type="EC" id="6.1.1.15" evidence="10"/>
<dbReference type="GO" id="GO:0004827">
    <property type="term" value="F:proline-tRNA ligase activity"/>
    <property type="evidence" value="ECO:0007669"/>
    <property type="project" value="UniProtKB-UniRule"/>
</dbReference>
<evidence type="ECO:0000256" key="9">
    <source>
        <dbReference type="ARBA" id="ARBA00047671"/>
    </source>
</evidence>
<dbReference type="SUPFAM" id="SSF55681">
    <property type="entry name" value="Class II aaRS and biotin synthetases"/>
    <property type="match status" value="1"/>
</dbReference>
<comment type="subunit">
    <text evidence="2 10">Homodimer.</text>
</comment>
<dbReference type="FunFam" id="3.40.50.800:FF:000011">
    <property type="entry name" value="Proline--tRNA ligase"/>
    <property type="match status" value="1"/>
</dbReference>
<dbReference type="CDD" id="cd00779">
    <property type="entry name" value="ProRS_core_prok"/>
    <property type="match status" value="1"/>
</dbReference>